<proteinExistence type="predicted"/>
<evidence type="ECO:0000313" key="1">
    <source>
        <dbReference type="EMBL" id="KAI4326003.1"/>
    </source>
</evidence>
<sequence>MKLDDALWAYGTAYKNPIGMLPYRLVFDKACHLLVELEHKAYWALKKLNFDLEKAEERRLLQLDEVEELRLQAYESARVYKDTIKRWHDSMTLSRHFEPIQLVLLFNSYLKLFLESCSHDGQGHSVYWKYFHMVS</sequence>
<evidence type="ECO:0000313" key="2">
    <source>
        <dbReference type="Proteomes" id="UP001057402"/>
    </source>
</evidence>
<comment type="caution">
    <text evidence="1">The sequence shown here is derived from an EMBL/GenBank/DDBJ whole genome shotgun (WGS) entry which is preliminary data.</text>
</comment>
<organism evidence="1 2">
    <name type="scientific">Melastoma candidum</name>
    <dbReference type="NCBI Taxonomy" id="119954"/>
    <lineage>
        <taxon>Eukaryota</taxon>
        <taxon>Viridiplantae</taxon>
        <taxon>Streptophyta</taxon>
        <taxon>Embryophyta</taxon>
        <taxon>Tracheophyta</taxon>
        <taxon>Spermatophyta</taxon>
        <taxon>Magnoliopsida</taxon>
        <taxon>eudicotyledons</taxon>
        <taxon>Gunneridae</taxon>
        <taxon>Pentapetalae</taxon>
        <taxon>rosids</taxon>
        <taxon>malvids</taxon>
        <taxon>Myrtales</taxon>
        <taxon>Melastomataceae</taxon>
        <taxon>Melastomatoideae</taxon>
        <taxon>Melastomateae</taxon>
        <taxon>Melastoma</taxon>
    </lineage>
</organism>
<name>A0ACB9MPE8_9MYRT</name>
<reference evidence="2" key="1">
    <citation type="journal article" date="2023" name="Front. Plant Sci.">
        <title>Chromosomal-level genome assembly of Melastoma candidum provides insights into trichome evolution.</title>
        <authorList>
            <person name="Zhong Y."/>
            <person name="Wu W."/>
            <person name="Sun C."/>
            <person name="Zou P."/>
            <person name="Liu Y."/>
            <person name="Dai S."/>
            <person name="Zhou R."/>
        </authorList>
    </citation>
    <scope>NUCLEOTIDE SEQUENCE [LARGE SCALE GENOMIC DNA]</scope>
</reference>
<dbReference type="Proteomes" id="UP001057402">
    <property type="component" value="Chromosome 9"/>
</dbReference>
<dbReference type="EMBL" id="CM042888">
    <property type="protein sequence ID" value="KAI4326003.1"/>
    <property type="molecule type" value="Genomic_DNA"/>
</dbReference>
<keyword evidence="2" id="KW-1185">Reference proteome</keyword>
<gene>
    <name evidence="1" type="ORF">MLD38_031361</name>
</gene>
<accession>A0ACB9MPE8</accession>
<protein>
    <submittedName>
        <fullName evidence="1">Uncharacterized protein</fullName>
    </submittedName>
</protein>